<dbReference type="InterPro" id="IPR017850">
    <property type="entry name" value="Alkaline_phosphatase_core_sf"/>
</dbReference>
<evidence type="ECO:0000313" key="7">
    <source>
        <dbReference type="Proteomes" id="UP000314011"/>
    </source>
</evidence>
<dbReference type="InterPro" id="IPR000917">
    <property type="entry name" value="Sulfatase_N"/>
</dbReference>
<dbReference type="RefSeq" id="WP_140193990.1">
    <property type="nucleotide sequence ID" value="NZ_CP065915.1"/>
</dbReference>
<dbReference type="PANTHER" id="PTHR42693:SF53">
    <property type="entry name" value="ENDO-4-O-SULFATASE"/>
    <property type="match status" value="1"/>
</dbReference>
<dbReference type="InterPro" id="IPR050738">
    <property type="entry name" value="Sulfatase"/>
</dbReference>
<evidence type="ECO:0000256" key="3">
    <source>
        <dbReference type="ARBA" id="ARBA00022801"/>
    </source>
</evidence>
<keyword evidence="7" id="KW-1185">Reference proteome</keyword>
<proteinExistence type="inferred from homology"/>
<dbReference type="AlphaFoldDB" id="A0A5C5GEW0"/>
<dbReference type="Pfam" id="PF00884">
    <property type="entry name" value="Sulfatase"/>
    <property type="match status" value="1"/>
</dbReference>
<evidence type="ECO:0000259" key="5">
    <source>
        <dbReference type="Pfam" id="PF00884"/>
    </source>
</evidence>
<dbReference type="PANTHER" id="PTHR42693">
    <property type="entry name" value="ARYLSULFATASE FAMILY MEMBER"/>
    <property type="match status" value="1"/>
</dbReference>
<dbReference type="SUPFAM" id="SSF53649">
    <property type="entry name" value="Alkaline phosphatase-like"/>
    <property type="match status" value="1"/>
</dbReference>
<dbReference type="GO" id="GO:0004065">
    <property type="term" value="F:arylsulfatase activity"/>
    <property type="evidence" value="ECO:0007669"/>
    <property type="project" value="TreeGrafter"/>
</dbReference>
<reference evidence="6 7" key="1">
    <citation type="submission" date="2019-06" db="EMBL/GenBank/DDBJ databases">
        <title>Genome of new Rhodobacteraceae sp. SM1903.</title>
        <authorList>
            <person name="Ren X."/>
        </authorList>
    </citation>
    <scope>NUCLEOTIDE SEQUENCE [LARGE SCALE GENOMIC DNA]</scope>
    <source>
        <strain evidence="6 7">SM1903</strain>
    </source>
</reference>
<name>A0A5C5GEW0_9RHOB</name>
<keyword evidence="4" id="KW-0106">Calcium</keyword>
<keyword evidence="3" id="KW-0378">Hydrolase</keyword>
<evidence type="ECO:0000256" key="1">
    <source>
        <dbReference type="ARBA" id="ARBA00008779"/>
    </source>
</evidence>
<sequence length="502" mass="56798">MPDRRRPNIVLIMTDQQRADFTADAGFPFDTMPFVDGLGREGTRFDRAYTPMPTCTPARTSLMTGRFPKATRVKQNWAPAEHVVFEKDLPQVLRESGYSVNIAGKNHSYLTAADFDFHAGGYSHTNGPEQGRTAEQEAFDEWLFKLDHRVSDQPSPFPLETQLCHRIVDDAIECVDGRGEKPFFLWLSLPEPHNPYQVPDPYYSMFDPDQMPERSGDPAEAEARGGHWKWLRDLFQDKRPQYDGEWRRYRAVYAGMLRMLDDQIARFVGHLKENGLYDDTILIFVSDHGDYVGDHGLQRKGVGLPECLTRVPMILRGPGIEASRNAEDFVSLVDLMPTLCDAIDAPIPFGVQGRSLWPMLCGQSYPKAEFDSIYAELGIGGPPWGAEERPPLHFDYDTPVIDELNAVTQSGNTKMVRKGRWKAVYGAPGGGELYDLDTDPGELRNLFDDPAHAAPKAEMLEVLLRWTIRTEDPLPRIKYVPKTVEKGWQWTSSPASQDLPHD</sequence>
<feature type="domain" description="Sulfatase N-terminal" evidence="5">
    <location>
        <begin position="7"/>
        <end position="344"/>
    </location>
</feature>
<evidence type="ECO:0000256" key="4">
    <source>
        <dbReference type="ARBA" id="ARBA00022837"/>
    </source>
</evidence>
<comment type="similarity">
    <text evidence="1">Belongs to the sulfatase family.</text>
</comment>
<dbReference type="EMBL" id="VFFF01000001">
    <property type="protein sequence ID" value="TNY33302.1"/>
    <property type="molecule type" value="Genomic_DNA"/>
</dbReference>
<dbReference type="InterPro" id="IPR024607">
    <property type="entry name" value="Sulfatase_CS"/>
</dbReference>
<dbReference type="Proteomes" id="UP000314011">
    <property type="component" value="Unassembled WGS sequence"/>
</dbReference>
<comment type="caution">
    <text evidence="6">The sequence shown here is derived from an EMBL/GenBank/DDBJ whole genome shotgun (WGS) entry which is preliminary data.</text>
</comment>
<evidence type="ECO:0000313" key="6">
    <source>
        <dbReference type="EMBL" id="TNY33302.1"/>
    </source>
</evidence>
<dbReference type="GO" id="GO:0046872">
    <property type="term" value="F:metal ion binding"/>
    <property type="evidence" value="ECO:0007669"/>
    <property type="project" value="UniProtKB-KW"/>
</dbReference>
<dbReference type="PROSITE" id="PS00523">
    <property type="entry name" value="SULFATASE_1"/>
    <property type="match status" value="1"/>
</dbReference>
<accession>A0A5C5GEW0</accession>
<evidence type="ECO:0000256" key="2">
    <source>
        <dbReference type="ARBA" id="ARBA00022723"/>
    </source>
</evidence>
<protein>
    <submittedName>
        <fullName evidence="6">DUF229 domain-containing protein</fullName>
    </submittedName>
</protein>
<dbReference type="Gene3D" id="3.40.720.10">
    <property type="entry name" value="Alkaline Phosphatase, subunit A"/>
    <property type="match status" value="1"/>
</dbReference>
<gene>
    <name evidence="6" type="ORF">FHY64_08535</name>
</gene>
<dbReference type="OrthoDB" id="9795675at2"/>
<keyword evidence="2" id="KW-0479">Metal-binding</keyword>
<organism evidence="6 7">
    <name type="scientific">Pelagovum pacificum</name>
    <dbReference type="NCBI Taxonomy" id="2588711"/>
    <lineage>
        <taxon>Bacteria</taxon>
        <taxon>Pseudomonadati</taxon>
        <taxon>Pseudomonadota</taxon>
        <taxon>Alphaproteobacteria</taxon>
        <taxon>Rhodobacterales</taxon>
        <taxon>Paracoccaceae</taxon>
        <taxon>Pelagovum</taxon>
    </lineage>
</organism>